<dbReference type="Pfam" id="PF00482">
    <property type="entry name" value="T2SSF"/>
    <property type="match status" value="1"/>
</dbReference>
<name>A0A8J3QI32_9ACTN</name>
<reference evidence="8" key="1">
    <citation type="submission" date="2021-01" db="EMBL/GenBank/DDBJ databases">
        <title>Whole genome shotgun sequence of Rhizocola hellebori NBRC 109834.</title>
        <authorList>
            <person name="Komaki H."/>
            <person name="Tamura T."/>
        </authorList>
    </citation>
    <scope>NUCLEOTIDE SEQUENCE</scope>
    <source>
        <strain evidence="8">NBRC 109834</strain>
    </source>
</reference>
<evidence type="ECO:0000256" key="3">
    <source>
        <dbReference type="ARBA" id="ARBA00022692"/>
    </source>
</evidence>
<keyword evidence="2" id="KW-1003">Cell membrane</keyword>
<evidence type="ECO:0000256" key="2">
    <source>
        <dbReference type="ARBA" id="ARBA00022475"/>
    </source>
</evidence>
<protein>
    <recommendedName>
        <fullName evidence="7">Type II secretion system protein GspF domain-containing protein</fullName>
    </recommendedName>
</protein>
<evidence type="ECO:0000256" key="4">
    <source>
        <dbReference type="ARBA" id="ARBA00022989"/>
    </source>
</evidence>
<keyword evidence="9" id="KW-1185">Reference proteome</keyword>
<dbReference type="EMBL" id="BONY01000083">
    <property type="protein sequence ID" value="GIH10057.1"/>
    <property type="molecule type" value="Genomic_DNA"/>
</dbReference>
<dbReference type="PANTHER" id="PTHR35007">
    <property type="entry name" value="INTEGRAL MEMBRANE PROTEIN-RELATED"/>
    <property type="match status" value="1"/>
</dbReference>
<keyword evidence="4 6" id="KW-1133">Transmembrane helix</keyword>
<feature type="domain" description="Type II secretion system protein GspF" evidence="7">
    <location>
        <begin position="167"/>
        <end position="294"/>
    </location>
</feature>
<evidence type="ECO:0000313" key="8">
    <source>
        <dbReference type="EMBL" id="GIH10057.1"/>
    </source>
</evidence>
<proteinExistence type="predicted"/>
<dbReference type="RefSeq" id="WP_203913778.1">
    <property type="nucleotide sequence ID" value="NZ_BONY01000083.1"/>
</dbReference>
<feature type="transmembrane region" description="Helical" evidence="6">
    <location>
        <begin position="130"/>
        <end position="150"/>
    </location>
</feature>
<dbReference type="Proteomes" id="UP000612899">
    <property type="component" value="Unassembled WGS sequence"/>
</dbReference>
<feature type="transmembrane region" description="Helical" evidence="6">
    <location>
        <begin position="277"/>
        <end position="296"/>
    </location>
</feature>
<evidence type="ECO:0000313" key="9">
    <source>
        <dbReference type="Proteomes" id="UP000612899"/>
    </source>
</evidence>
<dbReference type="AlphaFoldDB" id="A0A8J3QI32"/>
<organism evidence="8 9">
    <name type="scientific">Rhizocola hellebori</name>
    <dbReference type="NCBI Taxonomy" id="1392758"/>
    <lineage>
        <taxon>Bacteria</taxon>
        <taxon>Bacillati</taxon>
        <taxon>Actinomycetota</taxon>
        <taxon>Actinomycetes</taxon>
        <taxon>Micromonosporales</taxon>
        <taxon>Micromonosporaceae</taxon>
        <taxon>Rhizocola</taxon>
    </lineage>
</organism>
<sequence length="303" mass="31325">MITVAVMCGAGTGLGLALLAGYLFPPQLSLAAQFAMLHPPPQGLGVTARPAIIDRPSGHLAAAGKPFAPLLERFGLPRASVRVNLGIVGRVPARHTAEQAATALLGFLTPPALAALAAAAQANVDWQIPLWASLIFAALGIFAPDLALASEAQNRRTELRQALSGMLDLVVISLAGGAGVEQALRDATADPQTWAQHALRHTVEEAHLRRLAPWQTLAELGATTGLSALSEMAAALSMAGSEGARIKATLSARSAALQAHQLTDAEAAAASATERMVLPMVGLLAGFMIFVVYPAFSTILTSF</sequence>
<evidence type="ECO:0000256" key="6">
    <source>
        <dbReference type="SAM" id="Phobius"/>
    </source>
</evidence>
<evidence type="ECO:0000256" key="1">
    <source>
        <dbReference type="ARBA" id="ARBA00004651"/>
    </source>
</evidence>
<evidence type="ECO:0000259" key="7">
    <source>
        <dbReference type="Pfam" id="PF00482"/>
    </source>
</evidence>
<evidence type="ECO:0000256" key="5">
    <source>
        <dbReference type="ARBA" id="ARBA00023136"/>
    </source>
</evidence>
<gene>
    <name evidence="8" type="ORF">Rhe02_81240</name>
</gene>
<accession>A0A8J3QI32</accession>
<dbReference type="PANTHER" id="PTHR35007:SF1">
    <property type="entry name" value="PILUS ASSEMBLY PROTEIN"/>
    <property type="match status" value="1"/>
</dbReference>
<keyword evidence="5 6" id="KW-0472">Membrane</keyword>
<comment type="caution">
    <text evidence="8">The sequence shown here is derived from an EMBL/GenBank/DDBJ whole genome shotgun (WGS) entry which is preliminary data.</text>
</comment>
<dbReference type="InterPro" id="IPR018076">
    <property type="entry name" value="T2SS_GspF_dom"/>
</dbReference>
<comment type="subcellular location">
    <subcellularLocation>
        <location evidence="1">Cell membrane</location>
        <topology evidence="1">Multi-pass membrane protein</topology>
    </subcellularLocation>
</comment>
<keyword evidence="3 6" id="KW-0812">Transmembrane</keyword>
<dbReference type="GO" id="GO:0005886">
    <property type="term" value="C:plasma membrane"/>
    <property type="evidence" value="ECO:0007669"/>
    <property type="project" value="UniProtKB-SubCell"/>
</dbReference>